<dbReference type="EMBL" id="MCFF01000001">
    <property type="protein sequence ID" value="ORZ28807.1"/>
    <property type="molecule type" value="Genomic_DNA"/>
</dbReference>
<dbReference type="InterPro" id="IPR052981">
    <property type="entry name" value="Ingression_C2_domain"/>
</dbReference>
<dbReference type="Gene3D" id="2.60.40.150">
    <property type="entry name" value="C2 domain"/>
    <property type="match status" value="1"/>
</dbReference>
<dbReference type="SMART" id="SM00239">
    <property type="entry name" value="C2"/>
    <property type="match status" value="1"/>
</dbReference>
<dbReference type="AlphaFoldDB" id="A0A1Y2H2M4"/>
<sequence length="356" mass="38975">MASLRKLGVLVAIPIKGRRLLNRSGGKQSPYVQLKLGANEKKRTKASLIASVEPEWDQEIRLDVFQGVLDIHVSVFDEGKKHELIGEGTLLLHEVIDKGELDVWFPIKYKNAPAGEIYFELTFYALAPPPNVGPGRSPAPQMHLQHPPLRYAQPGYMPAGRPLPHTTMVGHPVGPPAPFPGNTYQHPTGYPNSNIPSQPRPQPPQPQPQPQPQPRPYPIPQQHPFIPTHSPATPPTQLGMNSTFRPKTQYNSRPQQAPVPAQIRPFPNIPNGNGPYNNMPPAQYPISPLSPQHPPGGVHMPLPRPTGPTTPVNNNHGRSAGPNPAYGRRPPPMTQVSSGSPVTPLVQYNYTLGSFP</sequence>
<dbReference type="InterPro" id="IPR035892">
    <property type="entry name" value="C2_domain_sf"/>
</dbReference>
<dbReference type="Proteomes" id="UP000193648">
    <property type="component" value="Unassembled WGS sequence"/>
</dbReference>
<feature type="compositionally biased region" description="Pro residues" evidence="1">
    <location>
        <begin position="198"/>
        <end position="221"/>
    </location>
</feature>
<dbReference type="STRING" id="64571.A0A1Y2H2M4"/>
<evidence type="ECO:0000259" key="2">
    <source>
        <dbReference type="PROSITE" id="PS50004"/>
    </source>
</evidence>
<dbReference type="InterPro" id="IPR000008">
    <property type="entry name" value="C2_dom"/>
</dbReference>
<evidence type="ECO:0000256" key="1">
    <source>
        <dbReference type="SAM" id="MobiDB-lite"/>
    </source>
</evidence>
<evidence type="ECO:0000313" key="4">
    <source>
        <dbReference type="Proteomes" id="UP000193648"/>
    </source>
</evidence>
<dbReference type="Pfam" id="PF00168">
    <property type="entry name" value="C2"/>
    <property type="match status" value="1"/>
</dbReference>
<protein>
    <recommendedName>
        <fullName evidence="2">C2 domain-containing protein</fullName>
    </recommendedName>
</protein>
<feature type="region of interest" description="Disordered" evidence="1">
    <location>
        <begin position="294"/>
        <end position="345"/>
    </location>
</feature>
<feature type="region of interest" description="Disordered" evidence="1">
    <location>
        <begin position="157"/>
        <end position="261"/>
    </location>
</feature>
<evidence type="ECO:0000313" key="3">
    <source>
        <dbReference type="EMBL" id="ORZ28807.1"/>
    </source>
</evidence>
<dbReference type="PANTHER" id="PTHR47052">
    <property type="entry name" value="CONSERVED SERINE PROLINE-RICH PROTEIN (AFU_ORTHOLOGUE AFUA_2G01790)"/>
    <property type="match status" value="1"/>
</dbReference>
<keyword evidence="4" id="KW-1185">Reference proteome</keyword>
<dbReference type="PANTHER" id="PTHR47052:SF3">
    <property type="entry name" value="INGRESSION PROTEIN 1"/>
    <property type="match status" value="1"/>
</dbReference>
<accession>A0A1Y2H2M4</accession>
<dbReference type="SUPFAM" id="SSF49562">
    <property type="entry name" value="C2 domain (Calcium/lipid-binding domain, CaLB)"/>
    <property type="match status" value="1"/>
</dbReference>
<dbReference type="RefSeq" id="XP_021886480.1">
    <property type="nucleotide sequence ID" value="XM_022022427.1"/>
</dbReference>
<dbReference type="OrthoDB" id="270970at2759"/>
<name>A0A1Y2H2M4_9FUNG</name>
<organism evidence="3 4">
    <name type="scientific">Lobosporangium transversale</name>
    <dbReference type="NCBI Taxonomy" id="64571"/>
    <lineage>
        <taxon>Eukaryota</taxon>
        <taxon>Fungi</taxon>
        <taxon>Fungi incertae sedis</taxon>
        <taxon>Mucoromycota</taxon>
        <taxon>Mortierellomycotina</taxon>
        <taxon>Mortierellomycetes</taxon>
        <taxon>Mortierellales</taxon>
        <taxon>Mortierellaceae</taxon>
        <taxon>Lobosporangium</taxon>
    </lineage>
</organism>
<dbReference type="GeneID" id="33564271"/>
<dbReference type="InParanoid" id="A0A1Y2H2M4"/>
<reference evidence="3 4" key="1">
    <citation type="submission" date="2016-07" db="EMBL/GenBank/DDBJ databases">
        <title>Pervasive Adenine N6-methylation of Active Genes in Fungi.</title>
        <authorList>
            <consortium name="DOE Joint Genome Institute"/>
            <person name="Mondo S.J."/>
            <person name="Dannebaum R.O."/>
            <person name="Kuo R.C."/>
            <person name="Labutti K."/>
            <person name="Haridas S."/>
            <person name="Kuo A."/>
            <person name="Salamov A."/>
            <person name="Ahrendt S.R."/>
            <person name="Lipzen A."/>
            <person name="Sullivan W."/>
            <person name="Andreopoulos W.B."/>
            <person name="Clum A."/>
            <person name="Lindquist E."/>
            <person name="Daum C."/>
            <person name="Ramamoorthy G.K."/>
            <person name="Gryganskyi A."/>
            <person name="Culley D."/>
            <person name="Magnuson J.K."/>
            <person name="James T.Y."/>
            <person name="O'Malley M.A."/>
            <person name="Stajich J.E."/>
            <person name="Spatafora J.W."/>
            <person name="Visel A."/>
            <person name="Grigoriev I.V."/>
        </authorList>
    </citation>
    <scope>NUCLEOTIDE SEQUENCE [LARGE SCALE GENOMIC DNA]</scope>
    <source>
        <strain evidence="3 4">NRRL 3116</strain>
    </source>
</reference>
<gene>
    <name evidence="3" type="ORF">BCR41DRAFT_344101</name>
</gene>
<comment type="caution">
    <text evidence="3">The sequence shown here is derived from an EMBL/GenBank/DDBJ whole genome shotgun (WGS) entry which is preliminary data.</text>
</comment>
<dbReference type="PROSITE" id="PS50004">
    <property type="entry name" value="C2"/>
    <property type="match status" value="1"/>
</dbReference>
<proteinExistence type="predicted"/>
<feature type="compositionally biased region" description="Polar residues" evidence="1">
    <location>
        <begin position="235"/>
        <end position="255"/>
    </location>
</feature>
<feature type="domain" description="C2" evidence="2">
    <location>
        <begin position="1"/>
        <end position="105"/>
    </location>
</feature>
<feature type="compositionally biased region" description="Polar residues" evidence="1">
    <location>
        <begin position="334"/>
        <end position="345"/>
    </location>
</feature>